<name>A0A1U7LSQ7_NEOID</name>
<dbReference type="GO" id="GO:0031146">
    <property type="term" value="P:SCF-dependent proteasomal ubiquitin-dependent protein catabolic process"/>
    <property type="evidence" value="ECO:0007669"/>
    <property type="project" value="TreeGrafter"/>
</dbReference>
<proteinExistence type="predicted"/>
<evidence type="ECO:0000313" key="2">
    <source>
        <dbReference type="Proteomes" id="UP000186594"/>
    </source>
</evidence>
<accession>A0A1U7LSQ7</accession>
<dbReference type="OMA" id="PIGRWHE"/>
<evidence type="ECO:0000313" key="1">
    <source>
        <dbReference type="EMBL" id="OLL25648.1"/>
    </source>
</evidence>
<dbReference type="InterPro" id="IPR032675">
    <property type="entry name" value="LRR_dom_sf"/>
</dbReference>
<dbReference type="Proteomes" id="UP000186594">
    <property type="component" value="Unassembled WGS sequence"/>
</dbReference>
<dbReference type="EMBL" id="LXFE01000342">
    <property type="protein sequence ID" value="OLL25648.1"/>
    <property type="molecule type" value="Genomic_DNA"/>
</dbReference>
<dbReference type="STRING" id="1198029.A0A1U7LSQ7"/>
<keyword evidence="2" id="KW-1185">Reference proteome</keyword>
<protein>
    <submittedName>
        <fullName evidence="1">F-box protein</fullName>
    </submittedName>
</protein>
<comment type="caution">
    <text evidence="1">The sequence shown here is derived from an EMBL/GenBank/DDBJ whole genome shotgun (WGS) entry which is preliminary data.</text>
</comment>
<dbReference type="Gene3D" id="3.80.10.10">
    <property type="entry name" value="Ribonuclease Inhibitor"/>
    <property type="match status" value="1"/>
</dbReference>
<feature type="non-terminal residue" evidence="1">
    <location>
        <position position="1"/>
    </location>
</feature>
<dbReference type="AlphaFoldDB" id="A0A1U7LSQ7"/>
<dbReference type="SUPFAM" id="SSF52047">
    <property type="entry name" value="RNI-like"/>
    <property type="match status" value="1"/>
</dbReference>
<dbReference type="PANTHER" id="PTHR13318:SF95">
    <property type="entry name" value="F-BOX PROTEIN YLR352W"/>
    <property type="match status" value="1"/>
</dbReference>
<dbReference type="OrthoDB" id="9994419at2759"/>
<organism evidence="1 2">
    <name type="scientific">Neolecta irregularis (strain DAH-3)</name>
    <dbReference type="NCBI Taxonomy" id="1198029"/>
    <lineage>
        <taxon>Eukaryota</taxon>
        <taxon>Fungi</taxon>
        <taxon>Dikarya</taxon>
        <taxon>Ascomycota</taxon>
        <taxon>Taphrinomycotina</taxon>
        <taxon>Neolectales</taxon>
        <taxon>Neolectaceae</taxon>
        <taxon>Neolecta</taxon>
    </lineage>
</organism>
<gene>
    <name evidence="1" type="ORF">NEOLI_004302</name>
</gene>
<sequence length="547" mass="62492">RLLRILVDPGDLETRKAQRDRLTLVLLNQIPRLPRLRPNFWSLLLLSTLFNWKAEAKNLRMPACAAFAICDFAACSSLGTPPSLPNLQLQTLSPLPTTIQSFPPEILIKIIETLWQDSRRGIYRVLADIRNCVQVSQHLHAIALPFLYAHIPISSSHVFAEFLQTLKRTGNGKLVRSLDFSGFTAVGLSRSQRMNQEIQLFTAKTLLECLNLLPNLEELYLTEAVEPDLDIQIFCKIFTGLQKLRILDLCSATGELFRTSLSTFAKSEYSTSKTSPFPDFQRLSFYECNNLSASVFEGMLPRCARLTFLDLSRTNVTSRALLSIPNSCRLTHLSLSRCTSLTGSAIIQFLATHPAALTLAHLDLYFERTRVYPLTLADLNCLLPRLPRAMVWLDLGGSPITDAQLRFLPPALGELGIMNTEVRCNGIQTAIENYLPNIGYLDLRGRAKHGLTHTEIIHFIYWVQMGSNKIRSLEFDRQVLKFLQGLPSNDHPQSWNVVSDRGRREWYVKNAEVLRNPIGRWHERKLNLLRRRRYDVRASYRYYSYEK</sequence>
<dbReference type="PANTHER" id="PTHR13318">
    <property type="entry name" value="PARTNER OF PAIRED, ISOFORM B-RELATED"/>
    <property type="match status" value="1"/>
</dbReference>
<dbReference type="GO" id="GO:0019005">
    <property type="term" value="C:SCF ubiquitin ligase complex"/>
    <property type="evidence" value="ECO:0007669"/>
    <property type="project" value="TreeGrafter"/>
</dbReference>
<reference evidence="1 2" key="1">
    <citation type="submission" date="2016-04" db="EMBL/GenBank/DDBJ databases">
        <title>Evolutionary innovation and constraint leading to complex multicellularity in the Ascomycota.</title>
        <authorList>
            <person name="Cisse O."/>
            <person name="Nguyen A."/>
            <person name="Hewitt D.A."/>
            <person name="Jedd G."/>
            <person name="Stajich J.E."/>
        </authorList>
    </citation>
    <scope>NUCLEOTIDE SEQUENCE [LARGE SCALE GENOMIC DNA]</scope>
    <source>
        <strain evidence="1 2">DAH-3</strain>
    </source>
</reference>